<organism evidence="3 4">
    <name type="scientific">Callosobruchus maculatus</name>
    <name type="common">Southern cowpea weevil</name>
    <name type="synonym">Pulse bruchid</name>
    <dbReference type="NCBI Taxonomy" id="64391"/>
    <lineage>
        <taxon>Eukaryota</taxon>
        <taxon>Metazoa</taxon>
        <taxon>Ecdysozoa</taxon>
        <taxon>Arthropoda</taxon>
        <taxon>Hexapoda</taxon>
        <taxon>Insecta</taxon>
        <taxon>Pterygota</taxon>
        <taxon>Neoptera</taxon>
        <taxon>Endopterygota</taxon>
        <taxon>Coleoptera</taxon>
        <taxon>Polyphaga</taxon>
        <taxon>Cucujiformia</taxon>
        <taxon>Chrysomeloidea</taxon>
        <taxon>Chrysomelidae</taxon>
        <taxon>Bruchinae</taxon>
        <taxon>Bruchini</taxon>
        <taxon>Callosobruchus</taxon>
    </lineage>
</organism>
<dbReference type="EMBL" id="CAACVG010011092">
    <property type="protein sequence ID" value="VEN57339.1"/>
    <property type="molecule type" value="Genomic_DNA"/>
</dbReference>
<evidence type="ECO:0000256" key="1">
    <source>
        <dbReference type="ARBA" id="ARBA00006407"/>
    </source>
</evidence>
<protein>
    <recommendedName>
        <fullName evidence="2">Ubiquinol-cytochrome c chaperone domain-containing protein</fullName>
    </recommendedName>
</protein>
<evidence type="ECO:0000259" key="2">
    <source>
        <dbReference type="Pfam" id="PF03981"/>
    </source>
</evidence>
<dbReference type="GO" id="GO:0034551">
    <property type="term" value="P:mitochondrial respiratory chain complex III assembly"/>
    <property type="evidence" value="ECO:0007669"/>
    <property type="project" value="TreeGrafter"/>
</dbReference>
<dbReference type="Proteomes" id="UP000410492">
    <property type="component" value="Unassembled WGS sequence"/>
</dbReference>
<dbReference type="Pfam" id="PF03981">
    <property type="entry name" value="Ubiq_cyt_C_chap"/>
    <property type="match status" value="1"/>
</dbReference>
<feature type="domain" description="Ubiquinol-cytochrome c chaperone" evidence="2">
    <location>
        <begin position="74"/>
        <end position="134"/>
    </location>
</feature>
<accession>A0A653DAU2</accession>
<evidence type="ECO:0000313" key="3">
    <source>
        <dbReference type="EMBL" id="VEN57339.1"/>
    </source>
</evidence>
<reference evidence="3 4" key="1">
    <citation type="submission" date="2019-01" db="EMBL/GenBank/DDBJ databases">
        <authorList>
            <person name="Sayadi A."/>
        </authorList>
    </citation>
    <scope>NUCLEOTIDE SEQUENCE [LARGE SCALE GENOMIC DNA]</scope>
</reference>
<sequence>MDENLFISSQSTNIIRQPIFLLVCLEATDIQILKGAYLNFSKFAVLLDNKLKATGYFIYEAIADNLDYVSFFEQYDLPDTFYSWFVVTELHIWMLSVRSMAQGDEGRFLRNCIIEALWNDVAQRAKKLGKFKQEYSCKLQDGMNTDMEEFQHLYCLNVPDAKLQMVF</sequence>
<dbReference type="OrthoDB" id="4007at2759"/>
<keyword evidence="4" id="KW-1185">Reference proteome</keyword>
<dbReference type="GO" id="GO:0005739">
    <property type="term" value="C:mitochondrion"/>
    <property type="evidence" value="ECO:0007669"/>
    <property type="project" value="TreeGrafter"/>
</dbReference>
<evidence type="ECO:0000313" key="4">
    <source>
        <dbReference type="Proteomes" id="UP000410492"/>
    </source>
</evidence>
<gene>
    <name evidence="3" type="ORF">CALMAC_LOCUS15985</name>
</gene>
<dbReference type="PANTHER" id="PTHR12184:SF1">
    <property type="entry name" value="UBIQUINOL-CYTOCHROME-C REDUCTASE COMPLEX ASSEMBLY FACTOR 1"/>
    <property type="match status" value="1"/>
</dbReference>
<dbReference type="InterPro" id="IPR021150">
    <property type="entry name" value="Ubiq_cyt_c_chap"/>
</dbReference>
<dbReference type="AlphaFoldDB" id="A0A653DAU2"/>
<dbReference type="InterPro" id="IPR007129">
    <property type="entry name" value="Ubiqinol_cyt_c_chaperone_CPB3"/>
</dbReference>
<proteinExistence type="inferred from homology"/>
<name>A0A653DAU2_CALMS</name>
<dbReference type="PANTHER" id="PTHR12184">
    <property type="entry name" value="UBIQUINOL-CYTOCHROME C REDUCTASE COMPLEX ASSEMBLY FACTOR 1 FAMILY MEMBER"/>
    <property type="match status" value="1"/>
</dbReference>
<comment type="similarity">
    <text evidence="1">Belongs to the CBP3 family.</text>
</comment>